<keyword evidence="3" id="KW-1185">Reference proteome</keyword>
<evidence type="ECO:0000313" key="2">
    <source>
        <dbReference type="EMBL" id="KAF8679127.1"/>
    </source>
</evidence>
<evidence type="ECO:0000313" key="3">
    <source>
        <dbReference type="Proteomes" id="UP000636709"/>
    </source>
</evidence>
<feature type="compositionally biased region" description="Basic and acidic residues" evidence="1">
    <location>
        <begin position="44"/>
        <end position="53"/>
    </location>
</feature>
<protein>
    <submittedName>
        <fullName evidence="2">Uncharacterized protein</fullName>
    </submittedName>
</protein>
<dbReference type="AlphaFoldDB" id="A0A835EF79"/>
<evidence type="ECO:0000256" key="1">
    <source>
        <dbReference type="SAM" id="MobiDB-lite"/>
    </source>
</evidence>
<accession>A0A835EF79</accession>
<organism evidence="2 3">
    <name type="scientific">Digitaria exilis</name>
    <dbReference type="NCBI Taxonomy" id="1010633"/>
    <lineage>
        <taxon>Eukaryota</taxon>
        <taxon>Viridiplantae</taxon>
        <taxon>Streptophyta</taxon>
        <taxon>Embryophyta</taxon>
        <taxon>Tracheophyta</taxon>
        <taxon>Spermatophyta</taxon>
        <taxon>Magnoliopsida</taxon>
        <taxon>Liliopsida</taxon>
        <taxon>Poales</taxon>
        <taxon>Poaceae</taxon>
        <taxon>PACMAD clade</taxon>
        <taxon>Panicoideae</taxon>
        <taxon>Panicodae</taxon>
        <taxon>Paniceae</taxon>
        <taxon>Anthephorinae</taxon>
        <taxon>Digitaria</taxon>
    </lineage>
</organism>
<gene>
    <name evidence="2" type="ORF">HU200_045891</name>
</gene>
<feature type="region of interest" description="Disordered" evidence="1">
    <location>
        <begin position="1"/>
        <end position="116"/>
    </location>
</feature>
<sequence length="204" mass="22232">MAPYRTAEELTTRSTLAKRASPDLGGAADGGGDGKPTRPSPAFRGRETRKQADQKAANPRHPSSNPTRRTTNSDPNGGDAYLLASSGGWPLASDEAETKRSARGEAEQQRGETREQIEGLLSFQNRRPDIDEITPYSLAARSTGSSWCSPCSPPQIKRLITMASMASVRHRAERREIMASSLFLVREIGANDYNHPLLPKQDAE</sequence>
<feature type="compositionally biased region" description="Basic and acidic residues" evidence="1">
    <location>
        <begin position="96"/>
        <end position="116"/>
    </location>
</feature>
<reference evidence="2" key="1">
    <citation type="submission" date="2020-07" db="EMBL/GenBank/DDBJ databases">
        <title>Genome sequence and genetic diversity analysis of an under-domesticated orphan crop, white fonio (Digitaria exilis).</title>
        <authorList>
            <person name="Bennetzen J.L."/>
            <person name="Chen S."/>
            <person name="Ma X."/>
            <person name="Wang X."/>
            <person name="Yssel A.E.J."/>
            <person name="Chaluvadi S.R."/>
            <person name="Johnson M."/>
            <person name="Gangashetty P."/>
            <person name="Hamidou F."/>
            <person name="Sanogo M.D."/>
            <person name="Zwaenepoel A."/>
            <person name="Wallace J."/>
            <person name="Van De Peer Y."/>
            <person name="Van Deynze A."/>
        </authorList>
    </citation>
    <scope>NUCLEOTIDE SEQUENCE</scope>
    <source>
        <tissue evidence="2">Leaves</tissue>
    </source>
</reference>
<proteinExistence type="predicted"/>
<comment type="caution">
    <text evidence="2">The sequence shown here is derived from an EMBL/GenBank/DDBJ whole genome shotgun (WGS) entry which is preliminary data.</text>
</comment>
<feature type="compositionally biased region" description="Basic and acidic residues" evidence="1">
    <location>
        <begin position="1"/>
        <end position="11"/>
    </location>
</feature>
<name>A0A835EF79_9POAL</name>
<dbReference type="EMBL" id="JACEFO010002125">
    <property type="protein sequence ID" value="KAF8679127.1"/>
    <property type="molecule type" value="Genomic_DNA"/>
</dbReference>
<dbReference type="Proteomes" id="UP000636709">
    <property type="component" value="Unassembled WGS sequence"/>
</dbReference>
<feature type="compositionally biased region" description="Polar residues" evidence="1">
    <location>
        <begin position="61"/>
        <end position="75"/>
    </location>
</feature>